<dbReference type="Proteomes" id="UP000095751">
    <property type="component" value="Unassembled WGS sequence"/>
</dbReference>
<dbReference type="Gene3D" id="3.30.390.30">
    <property type="match status" value="1"/>
</dbReference>
<protein>
    <submittedName>
        <fullName evidence="5">FAD/NAD(P)-binding domain-containing protein</fullName>
    </submittedName>
</protein>
<dbReference type="GO" id="GO:0003955">
    <property type="term" value="F:NAD(P)H dehydrogenase (quinone) activity"/>
    <property type="evidence" value="ECO:0007669"/>
    <property type="project" value="TreeGrafter"/>
</dbReference>
<keyword evidence="3" id="KW-1133">Transmembrane helix</keyword>
<proteinExistence type="predicted"/>
<name>A0A1E7EJT2_9STRA</name>
<feature type="transmembrane region" description="Helical" evidence="3">
    <location>
        <begin position="26"/>
        <end position="48"/>
    </location>
</feature>
<evidence type="ECO:0000256" key="3">
    <source>
        <dbReference type="SAM" id="Phobius"/>
    </source>
</evidence>
<dbReference type="SUPFAM" id="SSF51905">
    <property type="entry name" value="FAD/NAD(P)-binding domain"/>
    <property type="match status" value="1"/>
</dbReference>
<sequence>MTIMERYHNSSCTTQRRKKYHHCQQNCNPIILVVAVVFVVATTTTTIINDAIMFTQWRNAGSSAASFSRTLSPSSSSFVDALLPMSTVVKIWTRDFDGDGSLPNRWTVIGGGPIGCELAQALSRLGAQVTIVTGSSGRLLSNVDDVEVSQLMKEVFEKDENIKGRIRKTSRHVAYVKVTDSDETDGQQEVIVEGDVMLLSIGRIPDTEGLGLETIGIDIDERTGGIVVNDSLQTTVKGIYAAGDCTGDKQFTHYAVIYSKRGKKKILGATIMAPVAGELIGEISVAMKAGMIWPNLAKAVHPYPSYAFALQSMAAEVYYEEVGKYRWVYNILKRFNL</sequence>
<keyword evidence="2" id="KW-0274">FAD</keyword>
<dbReference type="InterPro" id="IPR023753">
    <property type="entry name" value="FAD/NAD-binding_dom"/>
</dbReference>
<organism evidence="5 6">
    <name type="scientific">Fragilariopsis cylindrus CCMP1102</name>
    <dbReference type="NCBI Taxonomy" id="635003"/>
    <lineage>
        <taxon>Eukaryota</taxon>
        <taxon>Sar</taxon>
        <taxon>Stramenopiles</taxon>
        <taxon>Ochrophyta</taxon>
        <taxon>Bacillariophyta</taxon>
        <taxon>Bacillariophyceae</taxon>
        <taxon>Bacillariophycidae</taxon>
        <taxon>Bacillariales</taxon>
        <taxon>Bacillariaceae</taxon>
        <taxon>Fragilariopsis</taxon>
    </lineage>
</organism>
<reference evidence="5 6" key="1">
    <citation type="submission" date="2016-09" db="EMBL/GenBank/DDBJ databases">
        <title>Extensive genetic diversity and differential bi-allelic expression allows diatom success in the polar Southern Ocean.</title>
        <authorList>
            <consortium name="DOE Joint Genome Institute"/>
            <person name="Mock T."/>
            <person name="Otillar R.P."/>
            <person name="Strauss J."/>
            <person name="Dupont C."/>
            <person name="Frickenhaus S."/>
            <person name="Maumus F."/>
            <person name="Mcmullan M."/>
            <person name="Sanges R."/>
            <person name="Schmutz J."/>
            <person name="Toseland A."/>
            <person name="Valas R."/>
            <person name="Veluchamy A."/>
            <person name="Ward B.J."/>
            <person name="Allen A."/>
            <person name="Barry K."/>
            <person name="Falciatore A."/>
            <person name="Ferrante M."/>
            <person name="Fortunato A.E."/>
            <person name="Gloeckner G."/>
            <person name="Gruber A."/>
            <person name="Hipkin R."/>
            <person name="Janech M."/>
            <person name="Kroth P."/>
            <person name="Leese F."/>
            <person name="Lindquist E."/>
            <person name="Lyon B.R."/>
            <person name="Martin J."/>
            <person name="Mayer C."/>
            <person name="Parker M."/>
            <person name="Quesneville H."/>
            <person name="Raymond J."/>
            <person name="Uhlig C."/>
            <person name="Valentin K.U."/>
            <person name="Worden A.Z."/>
            <person name="Armbrust E.V."/>
            <person name="Bowler C."/>
            <person name="Green B."/>
            <person name="Moulton V."/>
            <person name="Van Oosterhout C."/>
            <person name="Grigoriev I."/>
        </authorList>
    </citation>
    <scope>NUCLEOTIDE SEQUENCE [LARGE SCALE GENOMIC DNA]</scope>
    <source>
        <strain evidence="5 6">CCMP1102</strain>
    </source>
</reference>
<evidence type="ECO:0000256" key="1">
    <source>
        <dbReference type="ARBA" id="ARBA00022630"/>
    </source>
</evidence>
<dbReference type="PANTHER" id="PTHR43014:SF2">
    <property type="entry name" value="MERCURIC REDUCTASE"/>
    <property type="match status" value="1"/>
</dbReference>
<dbReference type="Gene3D" id="3.50.50.60">
    <property type="entry name" value="FAD/NAD(P)-binding domain"/>
    <property type="match status" value="2"/>
</dbReference>
<dbReference type="KEGG" id="fcy:FRACYDRAFT_255937"/>
<evidence type="ECO:0000313" key="5">
    <source>
        <dbReference type="EMBL" id="OEU06165.1"/>
    </source>
</evidence>
<dbReference type="EMBL" id="KV784423">
    <property type="protein sequence ID" value="OEU06165.1"/>
    <property type="molecule type" value="Genomic_DNA"/>
</dbReference>
<dbReference type="InterPro" id="IPR016156">
    <property type="entry name" value="FAD/NAD-linked_Rdtase_dimer_sf"/>
</dbReference>
<evidence type="ECO:0000313" key="6">
    <source>
        <dbReference type="Proteomes" id="UP000095751"/>
    </source>
</evidence>
<dbReference type="PRINTS" id="PR00368">
    <property type="entry name" value="FADPNR"/>
</dbReference>
<evidence type="ECO:0000256" key="2">
    <source>
        <dbReference type="ARBA" id="ARBA00022827"/>
    </source>
</evidence>
<keyword evidence="3" id="KW-0812">Transmembrane</keyword>
<dbReference type="OrthoDB" id="361797at2759"/>
<dbReference type="PRINTS" id="PR00411">
    <property type="entry name" value="PNDRDTASEI"/>
</dbReference>
<keyword evidence="3" id="KW-0472">Membrane</keyword>
<feature type="domain" description="FAD/NAD(P)-binding" evidence="4">
    <location>
        <begin position="101"/>
        <end position="255"/>
    </location>
</feature>
<keyword evidence="1" id="KW-0285">Flavoprotein</keyword>
<evidence type="ECO:0000259" key="4">
    <source>
        <dbReference type="Pfam" id="PF07992"/>
    </source>
</evidence>
<keyword evidence="6" id="KW-1185">Reference proteome</keyword>
<dbReference type="GO" id="GO:0050660">
    <property type="term" value="F:flavin adenine dinucleotide binding"/>
    <property type="evidence" value="ECO:0007669"/>
    <property type="project" value="TreeGrafter"/>
</dbReference>
<dbReference type="InParanoid" id="A0A1E7EJT2"/>
<dbReference type="PANTHER" id="PTHR43014">
    <property type="entry name" value="MERCURIC REDUCTASE"/>
    <property type="match status" value="1"/>
</dbReference>
<accession>A0A1E7EJT2</accession>
<dbReference type="SUPFAM" id="SSF55424">
    <property type="entry name" value="FAD/NAD-linked reductases, dimerisation (C-terminal) domain"/>
    <property type="match status" value="1"/>
</dbReference>
<gene>
    <name evidence="5" type="ORF">FRACYDRAFT_255937</name>
</gene>
<dbReference type="AlphaFoldDB" id="A0A1E7EJT2"/>
<dbReference type="Pfam" id="PF07992">
    <property type="entry name" value="Pyr_redox_2"/>
    <property type="match status" value="1"/>
</dbReference>
<dbReference type="InterPro" id="IPR036188">
    <property type="entry name" value="FAD/NAD-bd_sf"/>
</dbReference>